<reference evidence="2" key="2">
    <citation type="journal article" date="2021" name="PeerJ">
        <title>Extensive microbial diversity within the chicken gut microbiome revealed by metagenomics and culture.</title>
        <authorList>
            <person name="Gilroy R."/>
            <person name="Ravi A."/>
            <person name="Getino M."/>
            <person name="Pursley I."/>
            <person name="Horton D.L."/>
            <person name="Alikhan N.F."/>
            <person name="Baker D."/>
            <person name="Gharbi K."/>
            <person name="Hall N."/>
            <person name="Watson M."/>
            <person name="Adriaenssens E.M."/>
            <person name="Foster-Nyarko E."/>
            <person name="Jarju S."/>
            <person name="Secka A."/>
            <person name="Antonio M."/>
            <person name="Oren A."/>
            <person name="Chaudhuri R.R."/>
            <person name="La Ragione R."/>
            <person name="Hildebrand F."/>
            <person name="Pallen M.J."/>
        </authorList>
    </citation>
    <scope>NUCLEOTIDE SEQUENCE</scope>
    <source>
        <strain evidence="2">ChiHjej12B11-29160</strain>
    </source>
</reference>
<dbReference type="PANTHER" id="PTHR40078:SF1">
    <property type="entry name" value="INTEGRAL MEMBRANE PROTEIN"/>
    <property type="match status" value="1"/>
</dbReference>
<name>A0A9D1HXC2_9ACTN</name>
<evidence type="ECO:0000313" key="2">
    <source>
        <dbReference type="EMBL" id="HIU23373.1"/>
    </source>
</evidence>
<evidence type="ECO:0000256" key="1">
    <source>
        <dbReference type="SAM" id="Phobius"/>
    </source>
</evidence>
<reference evidence="2" key="1">
    <citation type="submission" date="2020-10" db="EMBL/GenBank/DDBJ databases">
        <authorList>
            <person name="Gilroy R."/>
        </authorList>
    </citation>
    <scope>NUCLEOTIDE SEQUENCE</scope>
    <source>
        <strain evidence="2">ChiHjej12B11-29160</strain>
    </source>
</reference>
<accession>A0A9D1HXC2</accession>
<keyword evidence="1" id="KW-1133">Transmembrane helix</keyword>
<feature type="transmembrane region" description="Helical" evidence="1">
    <location>
        <begin position="109"/>
        <end position="132"/>
    </location>
</feature>
<protein>
    <submittedName>
        <fullName evidence="2">YitT family protein</fullName>
    </submittedName>
</protein>
<dbReference type="Proteomes" id="UP000824078">
    <property type="component" value="Unassembled WGS sequence"/>
</dbReference>
<dbReference type="EMBL" id="DVMQ01000002">
    <property type="protein sequence ID" value="HIU23373.1"/>
    <property type="molecule type" value="Genomic_DNA"/>
</dbReference>
<proteinExistence type="predicted"/>
<feature type="transmembrane region" description="Helical" evidence="1">
    <location>
        <begin position="177"/>
        <end position="199"/>
    </location>
</feature>
<organism evidence="2 3">
    <name type="scientific">Candidatus Coprovicinus avistercoris</name>
    <dbReference type="NCBI Taxonomy" id="2840754"/>
    <lineage>
        <taxon>Bacteria</taxon>
        <taxon>Bacillati</taxon>
        <taxon>Actinomycetota</taxon>
        <taxon>Coriobacteriia</taxon>
        <taxon>Coriobacteriales</taxon>
        <taxon>Coriobacteriaceae</taxon>
        <taxon>Coriobacteriaceae incertae sedis</taxon>
        <taxon>Candidatus Coprovicinus</taxon>
    </lineage>
</organism>
<keyword evidence="1" id="KW-0812">Transmembrane</keyword>
<dbReference type="Pfam" id="PF19700">
    <property type="entry name" value="DUF6198"/>
    <property type="match status" value="1"/>
</dbReference>
<evidence type="ECO:0000313" key="3">
    <source>
        <dbReference type="Proteomes" id="UP000824078"/>
    </source>
</evidence>
<feature type="transmembrane region" description="Helical" evidence="1">
    <location>
        <begin position="153"/>
        <end position="171"/>
    </location>
</feature>
<keyword evidence="1" id="KW-0472">Membrane</keyword>
<comment type="caution">
    <text evidence="2">The sequence shown here is derived from an EMBL/GenBank/DDBJ whole genome shotgun (WGS) entry which is preliminary data.</text>
</comment>
<dbReference type="InterPro" id="IPR038750">
    <property type="entry name" value="YczE/YyaS-like"/>
</dbReference>
<dbReference type="PANTHER" id="PTHR40078">
    <property type="entry name" value="INTEGRAL MEMBRANE PROTEIN-RELATED"/>
    <property type="match status" value="1"/>
</dbReference>
<sequence>MLRYLCFLAGLLINSFGVAFITKAALGTSPISSIPYVLDLKFAPTFGEMTFVLNMVYIIAQVVLLRRNFQPIQLLQIVANFIFSAFIDISMGLLWWLNPTSVPAMILSLLIGCCILAFGISVEVAPNVIVVPGEGIVRAISSTLKRPFGTCKLCFDTTLVAIACILSFFFFGSLNGLGVGTIVSALIVGPIVNLINVRIPLIGAIRNLRAVEAAE</sequence>
<feature type="transmembrane region" description="Helical" evidence="1">
    <location>
        <begin position="77"/>
        <end position="97"/>
    </location>
</feature>
<feature type="transmembrane region" description="Helical" evidence="1">
    <location>
        <begin position="43"/>
        <end position="65"/>
    </location>
</feature>
<gene>
    <name evidence="2" type="ORF">IAD17_00355</name>
</gene>
<dbReference type="AlphaFoldDB" id="A0A9D1HXC2"/>